<dbReference type="Proteomes" id="UP001595818">
    <property type="component" value="Unassembled WGS sequence"/>
</dbReference>
<comment type="caution">
    <text evidence="1">The sequence shown here is derived from an EMBL/GenBank/DDBJ whole genome shotgun (WGS) entry which is preliminary data.</text>
</comment>
<evidence type="ECO:0000313" key="1">
    <source>
        <dbReference type="EMBL" id="MFC4874167.1"/>
    </source>
</evidence>
<keyword evidence="2" id="KW-1185">Reference proteome</keyword>
<dbReference type="EMBL" id="JBHSJJ010000016">
    <property type="protein sequence ID" value="MFC4874167.1"/>
    <property type="molecule type" value="Genomic_DNA"/>
</dbReference>
<evidence type="ECO:0000313" key="2">
    <source>
        <dbReference type="Proteomes" id="UP001595818"/>
    </source>
</evidence>
<sequence length="159" mass="18044">MSVSASISLSKVLQEIERCREYGEKCGWVISEVDEPNQTFTTKMVSPIDQEKYILEVVFSDYPELPLILDFIDPVSGTKGTKNAFPKNDDSFFHPAPCICNPCSRNSYKAFNSSGPHQDWQMIGWKENPKVATLKSVDSILRAIYSRISNKKKYHGRMA</sequence>
<dbReference type="RefSeq" id="WP_377067758.1">
    <property type="nucleotide sequence ID" value="NZ_JBHSJJ010000016.1"/>
</dbReference>
<protein>
    <submittedName>
        <fullName evidence="1">Uncharacterized protein</fullName>
    </submittedName>
</protein>
<accession>A0ABV9T6L7</accession>
<gene>
    <name evidence="1" type="ORF">ACFPFU_20855</name>
</gene>
<proteinExistence type="predicted"/>
<name>A0ABV9T6L7_9BACT</name>
<organism evidence="1 2">
    <name type="scientific">Negadavirga shengliensis</name>
    <dbReference type="NCBI Taxonomy" id="1389218"/>
    <lineage>
        <taxon>Bacteria</taxon>
        <taxon>Pseudomonadati</taxon>
        <taxon>Bacteroidota</taxon>
        <taxon>Cytophagia</taxon>
        <taxon>Cytophagales</taxon>
        <taxon>Cyclobacteriaceae</taxon>
        <taxon>Negadavirga</taxon>
    </lineage>
</organism>
<reference evidence="2" key="1">
    <citation type="journal article" date="2019" name="Int. J. Syst. Evol. Microbiol.">
        <title>The Global Catalogue of Microorganisms (GCM) 10K type strain sequencing project: providing services to taxonomists for standard genome sequencing and annotation.</title>
        <authorList>
            <consortium name="The Broad Institute Genomics Platform"/>
            <consortium name="The Broad Institute Genome Sequencing Center for Infectious Disease"/>
            <person name="Wu L."/>
            <person name="Ma J."/>
        </authorList>
    </citation>
    <scope>NUCLEOTIDE SEQUENCE [LARGE SCALE GENOMIC DNA]</scope>
    <source>
        <strain evidence="2">CGMCC 4.7466</strain>
    </source>
</reference>